<sequence length="393" mass="43546">MENFIYKNPTEIIFGRNRLHALKDQLLKRGYRSALVLYGGSHWKENGTLEQITTQLESCSISYFVQGGIRPNPKLSEVEQIVRNVKGDIVDVILALGGGSVIDTAKAVAVCLAVPSVRLQDILLEDQKIKQALDVGVISTIAGSGSESSCSMVITIDEGNLKRACDDEQLYPVFAILDPILTFTLPYYQMVSGACDILMHAMERYFSPTDNTELIDSMCEGLMRVVISSIEKSIKNPQDYEARANLMWAGSLCHNGLLGTGRKEDWACHRMEHELSGLFNVVHGAGLCALWGSWAAYVRPYHPKRFASFARQVMGIEEVNDDRCGTLGIQALVSFFKRVGMPVCITDLNVCIDEAIIQTMAQNCLLRSDSIGQLKRLSLQDIKAIYRKAGKVE</sequence>
<dbReference type="EMBL" id="WWTN01000007">
    <property type="protein sequence ID" value="MZH55281.1"/>
    <property type="molecule type" value="Genomic_DNA"/>
</dbReference>
<dbReference type="Pfam" id="PF00465">
    <property type="entry name" value="Fe-ADH"/>
    <property type="match status" value="1"/>
</dbReference>
<reference evidence="4" key="2">
    <citation type="journal article" date="2022" name="Clin. Infect. Dis.">
        <title>Association between Clostridium innocuum and antibiotic-associated diarrhea in adults and children: A cross-sectional study and comparative genomics analysis.</title>
        <authorList>
            <person name="Cherny K.E."/>
            <person name="Muscat E.B."/>
            <person name="Balaji A."/>
            <person name="Mukherjee J."/>
            <person name="Ozer E.A."/>
            <person name="Angarone M.P."/>
            <person name="Hauser A.R."/>
            <person name="Sichel J.S."/>
            <person name="Amponsah E."/>
            <person name="Kociolek L.K."/>
        </authorList>
    </citation>
    <scope>NUCLEOTIDE SEQUENCE</scope>
    <source>
        <strain evidence="4">NU1-AC-029v</strain>
    </source>
</reference>
<keyword evidence="1" id="KW-0560">Oxidoreductase</keyword>
<comment type="caution">
    <text evidence="4">The sequence shown here is derived from an EMBL/GenBank/DDBJ whole genome shotgun (WGS) entry which is preliminary data.</text>
</comment>
<dbReference type="PANTHER" id="PTHR43633">
    <property type="entry name" value="ALCOHOL DEHYDROGENASE YQHD"/>
    <property type="match status" value="1"/>
</dbReference>
<feature type="domain" description="Fe-containing alcohol dehydrogenase-like C-terminal" evidence="3">
    <location>
        <begin position="191"/>
        <end position="389"/>
    </location>
</feature>
<feature type="domain" description="Alcohol dehydrogenase iron-type/glycerol dehydrogenase GldA" evidence="2">
    <location>
        <begin position="9"/>
        <end position="179"/>
    </location>
</feature>
<dbReference type="PANTHER" id="PTHR43633:SF1">
    <property type="entry name" value="ALCOHOL DEHYDROGENASE YQHD"/>
    <property type="match status" value="1"/>
</dbReference>
<protein>
    <submittedName>
        <fullName evidence="4">Iron-containing alcohol dehydrogenase</fullName>
    </submittedName>
</protein>
<dbReference type="GO" id="GO:1990362">
    <property type="term" value="F:butanol dehydrogenase (NAD+) activity"/>
    <property type="evidence" value="ECO:0007669"/>
    <property type="project" value="InterPro"/>
</dbReference>
<dbReference type="InterPro" id="IPR018211">
    <property type="entry name" value="ADH_Fe_CS"/>
</dbReference>
<dbReference type="SUPFAM" id="SSF56796">
    <property type="entry name" value="Dehydroquinate synthase-like"/>
    <property type="match status" value="1"/>
</dbReference>
<dbReference type="GO" id="GO:0008106">
    <property type="term" value="F:alcohol dehydrogenase (NADP+) activity"/>
    <property type="evidence" value="ECO:0007669"/>
    <property type="project" value="TreeGrafter"/>
</dbReference>
<dbReference type="InterPro" id="IPR056798">
    <property type="entry name" value="ADH_Fe_C"/>
</dbReference>
<evidence type="ECO:0000313" key="5">
    <source>
        <dbReference type="EMBL" id="MZH55281.1"/>
    </source>
</evidence>
<dbReference type="GO" id="GO:0005829">
    <property type="term" value="C:cytosol"/>
    <property type="evidence" value="ECO:0007669"/>
    <property type="project" value="TreeGrafter"/>
</dbReference>
<dbReference type="Pfam" id="PF25137">
    <property type="entry name" value="ADH_Fe_C"/>
    <property type="match status" value="1"/>
</dbReference>
<accession>A0A175A129</accession>
<dbReference type="Gene3D" id="1.20.1090.10">
    <property type="entry name" value="Dehydroquinate synthase-like - alpha domain"/>
    <property type="match status" value="1"/>
</dbReference>
<reference evidence="5" key="1">
    <citation type="journal article" date="2019" name="Nat. Med.">
        <title>A library of human gut bacterial isolates paired with longitudinal multiomics data enables mechanistic microbiome research.</title>
        <authorList>
            <person name="Poyet M."/>
            <person name="Groussin M."/>
            <person name="Gibbons S.M."/>
            <person name="Avila-Pacheco J."/>
            <person name="Jiang X."/>
            <person name="Kearney S.M."/>
            <person name="Perrotta A.R."/>
            <person name="Berdy B."/>
            <person name="Zhao S."/>
            <person name="Lieberman T.D."/>
            <person name="Swanson P.K."/>
            <person name="Smith M."/>
            <person name="Roesemann S."/>
            <person name="Alexander J.E."/>
            <person name="Rich S.A."/>
            <person name="Livny J."/>
            <person name="Vlamakis H."/>
            <person name="Clish C."/>
            <person name="Bullock K."/>
            <person name="Deik A."/>
            <person name="Scott J."/>
            <person name="Pierce K.A."/>
            <person name="Xavier R.J."/>
            <person name="Alm E.J."/>
        </authorList>
    </citation>
    <scope>NUCLEOTIDE SEQUENCE</scope>
    <source>
        <strain evidence="5">BIOML-A12</strain>
    </source>
</reference>
<dbReference type="FunFam" id="3.40.50.1970:FF:000003">
    <property type="entry name" value="Alcohol dehydrogenase, iron-containing"/>
    <property type="match status" value="1"/>
</dbReference>
<dbReference type="InterPro" id="IPR001670">
    <property type="entry name" value="ADH_Fe/GldA"/>
</dbReference>
<dbReference type="RefSeq" id="WP_008816998.1">
    <property type="nucleotide sequence ID" value="NZ_BAABYY010000002.1"/>
</dbReference>
<evidence type="ECO:0000256" key="1">
    <source>
        <dbReference type="ARBA" id="ARBA00023002"/>
    </source>
</evidence>
<dbReference type="EMBL" id="JAKTMA010000009">
    <property type="protein sequence ID" value="MCR0232478.1"/>
    <property type="molecule type" value="Genomic_DNA"/>
</dbReference>
<dbReference type="PROSITE" id="PS00913">
    <property type="entry name" value="ADH_IRON_1"/>
    <property type="match status" value="1"/>
</dbReference>
<dbReference type="Proteomes" id="UP000604383">
    <property type="component" value="Unassembled WGS sequence"/>
</dbReference>
<organism evidence="4 6">
    <name type="scientific">Clostridium innocuum</name>
    <dbReference type="NCBI Taxonomy" id="1522"/>
    <lineage>
        <taxon>Bacteria</taxon>
        <taxon>Bacillati</taxon>
        <taxon>Bacillota</taxon>
        <taxon>Clostridia</taxon>
        <taxon>Eubacteriales</taxon>
        <taxon>Clostridiaceae</taxon>
        <taxon>Clostridium</taxon>
    </lineage>
</organism>
<dbReference type="Gene3D" id="3.40.50.1970">
    <property type="match status" value="1"/>
</dbReference>
<proteinExistence type="predicted"/>
<gene>
    <name evidence="5" type="ORF">GT664_05760</name>
    <name evidence="4" type="ORF">MKC95_06830</name>
</gene>
<name>A0A175A129_CLOIN</name>
<evidence type="ECO:0000259" key="2">
    <source>
        <dbReference type="Pfam" id="PF00465"/>
    </source>
</evidence>
<dbReference type="CDD" id="cd08187">
    <property type="entry name" value="BDH"/>
    <property type="match status" value="1"/>
</dbReference>
<dbReference type="GO" id="GO:0046872">
    <property type="term" value="F:metal ion binding"/>
    <property type="evidence" value="ECO:0007669"/>
    <property type="project" value="InterPro"/>
</dbReference>
<dbReference type="Proteomes" id="UP001203972">
    <property type="component" value="Unassembled WGS sequence"/>
</dbReference>
<evidence type="ECO:0000313" key="4">
    <source>
        <dbReference type="EMBL" id="MCR0232478.1"/>
    </source>
</evidence>
<dbReference type="InterPro" id="IPR044731">
    <property type="entry name" value="BDH-like"/>
</dbReference>
<dbReference type="GO" id="GO:1990002">
    <property type="term" value="F:methylglyoxal reductase (NADPH) (acetol producing) activity"/>
    <property type="evidence" value="ECO:0007669"/>
    <property type="project" value="TreeGrafter"/>
</dbReference>
<evidence type="ECO:0000259" key="3">
    <source>
        <dbReference type="Pfam" id="PF25137"/>
    </source>
</evidence>
<dbReference type="AlphaFoldDB" id="A0A175A129"/>
<dbReference type="PROSITE" id="PS00060">
    <property type="entry name" value="ADH_IRON_2"/>
    <property type="match status" value="1"/>
</dbReference>
<evidence type="ECO:0000313" key="6">
    <source>
        <dbReference type="Proteomes" id="UP001203972"/>
    </source>
</evidence>